<dbReference type="InterPro" id="IPR001752">
    <property type="entry name" value="Kinesin_motor_dom"/>
</dbReference>
<evidence type="ECO:0000313" key="10">
    <source>
        <dbReference type="EMBL" id="KRX05245.1"/>
    </source>
</evidence>
<evidence type="ECO:0000256" key="1">
    <source>
        <dbReference type="ARBA" id="ARBA00022701"/>
    </source>
</evidence>
<dbReference type="EMBL" id="LDAU01000110">
    <property type="protein sequence ID" value="KRX05245.1"/>
    <property type="molecule type" value="Genomic_DNA"/>
</dbReference>
<dbReference type="PROSITE" id="PS50067">
    <property type="entry name" value="KINESIN_MOTOR_2"/>
    <property type="match status" value="1"/>
</dbReference>
<dbReference type="PANTHER" id="PTHR37739:SF8">
    <property type="entry name" value="KINESIN-LIKE PROTEIN KIN-12D"/>
    <property type="match status" value="1"/>
</dbReference>
<dbReference type="OrthoDB" id="303013at2759"/>
<evidence type="ECO:0000256" key="5">
    <source>
        <dbReference type="ARBA" id="ARBA00023175"/>
    </source>
</evidence>
<organism evidence="10 11">
    <name type="scientific">Pseudocohnilembus persalinus</name>
    <name type="common">Ciliate</name>
    <dbReference type="NCBI Taxonomy" id="266149"/>
    <lineage>
        <taxon>Eukaryota</taxon>
        <taxon>Sar</taxon>
        <taxon>Alveolata</taxon>
        <taxon>Ciliophora</taxon>
        <taxon>Intramacronucleata</taxon>
        <taxon>Oligohymenophorea</taxon>
        <taxon>Scuticociliatia</taxon>
        <taxon>Philasterida</taxon>
        <taxon>Pseudocohnilembidae</taxon>
        <taxon>Pseudocohnilembus</taxon>
    </lineage>
</organism>
<dbReference type="OMA" id="NKFNASC"/>
<feature type="domain" description="Kinesin motor" evidence="9">
    <location>
        <begin position="8"/>
        <end position="344"/>
    </location>
</feature>
<dbReference type="GO" id="GO:0003777">
    <property type="term" value="F:microtubule motor activity"/>
    <property type="evidence" value="ECO:0007669"/>
    <property type="project" value="InterPro"/>
</dbReference>
<dbReference type="Pfam" id="PF00225">
    <property type="entry name" value="Kinesin"/>
    <property type="match status" value="1"/>
</dbReference>
<evidence type="ECO:0000256" key="6">
    <source>
        <dbReference type="ARBA" id="ARBA00034488"/>
    </source>
</evidence>
<dbReference type="GO" id="GO:0005524">
    <property type="term" value="F:ATP binding"/>
    <property type="evidence" value="ECO:0007669"/>
    <property type="project" value="UniProtKB-UniRule"/>
</dbReference>
<keyword evidence="3 7" id="KW-0067">ATP-binding</keyword>
<dbReference type="InParanoid" id="A0A0V0QSU9"/>
<evidence type="ECO:0000256" key="2">
    <source>
        <dbReference type="ARBA" id="ARBA00022741"/>
    </source>
</evidence>
<dbReference type="GO" id="GO:0008017">
    <property type="term" value="F:microtubule binding"/>
    <property type="evidence" value="ECO:0007669"/>
    <property type="project" value="InterPro"/>
</dbReference>
<keyword evidence="11" id="KW-1185">Reference proteome</keyword>
<evidence type="ECO:0000256" key="3">
    <source>
        <dbReference type="ARBA" id="ARBA00022840"/>
    </source>
</evidence>
<dbReference type="PANTHER" id="PTHR37739">
    <property type="entry name" value="KINESIN-LIKE PROTEIN KIN-12D"/>
    <property type="match status" value="1"/>
</dbReference>
<dbReference type="PRINTS" id="PR00380">
    <property type="entry name" value="KINESINHEAVY"/>
</dbReference>
<name>A0A0V0QSU9_PSEPJ</name>
<evidence type="ECO:0000256" key="8">
    <source>
        <dbReference type="SAM" id="Coils"/>
    </source>
</evidence>
<dbReference type="CDD" id="cd00106">
    <property type="entry name" value="KISc"/>
    <property type="match status" value="1"/>
</dbReference>
<dbReference type="InterPro" id="IPR019821">
    <property type="entry name" value="Kinesin_motor_CS"/>
</dbReference>
<keyword evidence="1" id="KW-0493">Microtubule</keyword>
<feature type="coiled-coil region" evidence="8">
    <location>
        <begin position="550"/>
        <end position="1006"/>
    </location>
</feature>
<dbReference type="GO" id="GO:0016787">
    <property type="term" value="F:hydrolase activity"/>
    <property type="evidence" value="ECO:0007669"/>
    <property type="project" value="UniProtKB-KW"/>
</dbReference>
<evidence type="ECO:0000313" key="11">
    <source>
        <dbReference type="Proteomes" id="UP000054937"/>
    </source>
</evidence>
<dbReference type="FunFam" id="3.40.850.10:FF:000082">
    <property type="entry name" value="OSM3-like kinesin"/>
    <property type="match status" value="1"/>
</dbReference>
<feature type="coiled-coil region" evidence="8">
    <location>
        <begin position="1039"/>
        <end position="1349"/>
    </location>
</feature>
<feature type="binding site" evidence="7">
    <location>
        <begin position="91"/>
        <end position="98"/>
    </location>
    <ligand>
        <name>ATP</name>
        <dbReference type="ChEBI" id="CHEBI:30616"/>
    </ligand>
</feature>
<keyword evidence="5 7" id="KW-0505">Motor protein</keyword>
<dbReference type="SMART" id="SM00129">
    <property type="entry name" value="KISc"/>
    <property type="match status" value="1"/>
</dbReference>
<keyword evidence="2 7" id="KW-0547">Nucleotide-binding</keyword>
<dbReference type="GO" id="GO:0005874">
    <property type="term" value="C:microtubule"/>
    <property type="evidence" value="ECO:0007669"/>
    <property type="project" value="UniProtKB-KW"/>
</dbReference>
<accession>A0A0V0QSU9</accession>
<gene>
    <name evidence="10" type="ORF">PPERSA_06879</name>
</gene>
<evidence type="ECO:0000259" key="9">
    <source>
        <dbReference type="PROSITE" id="PS50067"/>
    </source>
</evidence>
<dbReference type="Proteomes" id="UP000054937">
    <property type="component" value="Unassembled WGS sequence"/>
</dbReference>
<dbReference type="SUPFAM" id="SSF52540">
    <property type="entry name" value="P-loop containing nucleoside triphosphate hydrolases"/>
    <property type="match status" value="1"/>
</dbReference>
<dbReference type="InterPro" id="IPR027417">
    <property type="entry name" value="P-loop_NTPase"/>
</dbReference>
<proteinExistence type="inferred from homology"/>
<dbReference type="GO" id="GO:0007018">
    <property type="term" value="P:microtubule-based movement"/>
    <property type="evidence" value="ECO:0007669"/>
    <property type="project" value="InterPro"/>
</dbReference>
<dbReference type="Gene3D" id="3.40.850.10">
    <property type="entry name" value="Kinesin motor domain"/>
    <property type="match status" value="1"/>
</dbReference>
<dbReference type="InterPro" id="IPR036961">
    <property type="entry name" value="Kinesin_motor_dom_sf"/>
</dbReference>
<keyword evidence="4 8" id="KW-0175">Coiled coil</keyword>
<dbReference type="InterPro" id="IPR044986">
    <property type="entry name" value="KIF15/KIN-12"/>
</dbReference>
<evidence type="ECO:0000256" key="7">
    <source>
        <dbReference type="PROSITE-ProRule" id="PRU00283"/>
    </source>
</evidence>
<feature type="coiled-coil region" evidence="8">
    <location>
        <begin position="351"/>
        <end position="385"/>
    </location>
</feature>
<comment type="caution">
    <text evidence="10">The sequence shown here is derived from an EMBL/GenBank/DDBJ whole genome shotgun (WGS) entry which is preliminary data.</text>
</comment>
<keyword evidence="10" id="KW-0378">Hydrolase</keyword>
<protein>
    <submittedName>
        <fullName evidence="10">p-loop containing nucleoside triphosphate hydrolase</fullName>
    </submittedName>
</protein>
<reference evidence="10 11" key="1">
    <citation type="journal article" date="2015" name="Sci. Rep.">
        <title>Genome of the facultative scuticociliatosis pathogen Pseudocohnilembus persalinus provides insight into its virulence through horizontal gene transfer.</title>
        <authorList>
            <person name="Xiong J."/>
            <person name="Wang G."/>
            <person name="Cheng J."/>
            <person name="Tian M."/>
            <person name="Pan X."/>
            <person name="Warren A."/>
            <person name="Jiang C."/>
            <person name="Yuan D."/>
            <person name="Miao W."/>
        </authorList>
    </citation>
    <scope>NUCLEOTIDE SEQUENCE [LARGE SCALE GENOMIC DNA]</scope>
    <source>
        <strain evidence="10">36N120E</strain>
    </source>
</reference>
<sequence length="1383" mass="161524">MINKDAENIQVMVRVRPLNQRERDEGAQSCVIQQDGNTKQLVLQTHSDQKTFNFDYVTDNKVTQDDIFHIVGKPITDACLEGYNACIFAYGQTGAGKTFTMQGKNLDEGRDNPNRGLQPRVFDYLFGLINQIKKQKDIEYLVKCSYLEIYNEQIKDLLSSEPSTQMNVREDIKKGVYVENLTEEEAQNGQEAIDLLIKGACNRHVGATKMNAESSRSHSVFSIAIQSKQIISGLNTTKGSKLHFVDLAGSERQKQTQAEGSRLKEAANINKSLTVLGIVINTLVENSGGKSRHVPYRDSKLTFILKDSLGGNSRTFMIAAISAANTSFPETLSTLKFAQRAKQIKNNASINEESSGNVEAMKKEIKKLKQEIEDYKVQIKGFQQNPENFCKENENLNQNTVLSQENQIAGKVTPNIVKASQGKYTPKLGSNRKNNYQNEVQILKDFTQEWNEKLSIFTENIEKSLKNMDIQMQKQQSNNNKMEVEQENNQSLFDQSVVSESTILNQDQKESCQINMQNLFDLKQTIQNKIINLDIQFSDPSGQMVPIETLQTVQEEIKNLMEEVESYKQENLEISKNYQKSLESQKKKFEDDLNSKYQNKDEMEKQLWNSNIKLEELSKEKDFYQKQTEKLNNQINQFDKKQLELEDELKNNEQELMRLSKEKLNLQESVINLEKQINDEKDKSVRQNSIIDHLQQENQGITLEKMEIQENYDKICEENSQFLRKIEDMDLEILNLNEQIDIEKEKYLSLNQENKRVQEELDTFKESYEFCETQLEKKSSELKSLQNELTNYQIQITEIEKSSSEKIDQIQSELNQYLISFQNTKQELENVSNQLSDQINKYQILESEKDYFKQENQKKIQQIDKLEKNNQLVIELYEENKQKQEIDLQNIQSQIGKQQLVQQILEKEKEKLVQEVIDLKSDIQELELDKQTLNTSLKNQTILNQELQDQIQQVIEDLNQTTTQILQISEQNLNQQEKNINLEEQVQKIKNELVSQEEQWIQQENQLNEIISLQNDKHQNLMNTINEQASQINESHTSLLDKNNELNILKEQKMKNKQQIQDLLQNSQLLGQNNQDLQKQIKQQKEQLENKSLDITRLKEQMVQVKQNELASQYEQNMQESSEKIIELQKKLDQNELYIENQRKQYQEELDKLKNMIKQLEIVTSQTNYNQSQKIKFTELEAKLQKQEAIHNNLLNEKAKELAQVKNQLRTIMCDKKTFQNTIDQQTKQLQRLSQENKELLEKVNQSKITRQLSGDKGPYLQKDQLTEKDEQIQSLNEKIAEMEQQQEFALIKIQQSKSEIQNDLKFQQLNEDNYNALTIQNQRYKCQLIEQENNNKQQKLQIIKLVQQLINKQIIDSQGIELEKFQESSQQQIDKSNETIIA</sequence>
<dbReference type="PROSITE" id="PS00411">
    <property type="entry name" value="KINESIN_MOTOR_1"/>
    <property type="match status" value="1"/>
</dbReference>
<comment type="similarity">
    <text evidence="6">Belongs to the TRAFAC class myosin-kinesin ATPase superfamily. Kinesin family. KIN-12 subfamily.</text>
</comment>
<evidence type="ECO:0000256" key="4">
    <source>
        <dbReference type="ARBA" id="ARBA00023054"/>
    </source>
</evidence>